<proteinExistence type="inferred from homology"/>
<feature type="domain" description="Solute-binding protein family 3/N-terminal" evidence="5">
    <location>
        <begin position="62"/>
        <end position="282"/>
    </location>
</feature>
<gene>
    <name evidence="6" type="ORF">B7R76_05715</name>
</gene>
<dbReference type="RefSeq" id="WP_102892587.1">
    <property type="nucleotide sequence ID" value="NZ_NBZD01000003.1"/>
</dbReference>
<keyword evidence="4" id="KW-1133">Transmembrane helix</keyword>
<name>A0A2J8B0R0_9FIRM</name>
<comment type="similarity">
    <text evidence="2">Belongs to the bacterial solute-binding protein SsuA/TauA family.</text>
</comment>
<keyword evidence="4" id="KW-0472">Membrane</keyword>
<dbReference type="EMBL" id="NBZD01000003">
    <property type="protein sequence ID" value="PNH18340.1"/>
    <property type="molecule type" value="Genomic_DNA"/>
</dbReference>
<keyword evidence="4" id="KW-0812">Transmembrane</keyword>
<accession>A0A2J8B0R0</accession>
<evidence type="ECO:0000313" key="7">
    <source>
        <dbReference type="Proteomes" id="UP000236394"/>
    </source>
</evidence>
<dbReference type="PANTHER" id="PTHR30024:SF47">
    <property type="entry name" value="TAURINE-BINDING PERIPLASMIC PROTEIN"/>
    <property type="match status" value="1"/>
</dbReference>
<dbReference type="AlphaFoldDB" id="A0A2J8B0R0"/>
<dbReference type="InterPro" id="IPR001638">
    <property type="entry name" value="Solute-binding_3/MltF_N"/>
</dbReference>
<evidence type="ECO:0000259" key="5">
    <source>
        <dbReference type="SMART" id="SM00062"/>
    </source>
</evidence>
<reference evidence="7" key="1">
    <citation type="submission" date="2017-04" db="EMBL/GenBank/DDBJ databases">
        <authorList>
            <person name="Bumgarner R.E."/>
            <person name="Fredricks D.N."/>
            <person name="Srinivasan S."/>
        </authorList>
    </citation>
    <scope>NUCLEOTIDE SEQUENCE [LARGE SCALE GENOMIC DNA]</scope>
    <source>
        <strain evidence="7">KA00405</strain>
    </source>
</reference>
<dbReference type="SUPFAM" id="SSF53850">
    <property type="entry name" value="Periplasmic binding protein-like II"/>
    <property type="match status" value="1"/>
</dbReference>
<dbReference type="SMART" id="SM00062">
    <property type="entry name" value="PBPb"/>
    <property type="match status" value="1"/>
</dbReference>
<evidence type="ECO:0000313" key="6">
    <source>
        <dbReference type="EMBL" id="PNH18340.1"/>
    </source>
</evidence>
<protein>
    <recommendedName>
        <fullName evidence="5">Solute-binding protein family 3/N-terminal domain-containing protein</fullName>
    </recommendedName>
</protein>
<evidence type="ECO:0000256" key="4">
    <source>
        <dbReference type="SAM" id="Phobius"/>
    </source>
</evidence>
<sequence length="369" mass="40330">MPKLSAANFRTLLRILIVVFVCGGLSLSFYHYLPHSLDKPEHHKSEELAGGVPAQKNSARRMVNIGYLRVPNDEMLAISMGNLQRSLAEMNVEAKFTVFDSGVEANQAFASGSIDFASMGITNAVIAMAKKLPVQLIWIHEILGTNEGLVVQKDRGISKIDDLRGKVVATTFASTSHFSLLKTLVRHNLVGSVTLLDMKSTDIAAAWQRGDIDGAYTWEPALNTIQNSGGITLITSRELAATGNPTANVMLGRRAFTERNQDITEAFLAAVIKANQFYRSHPDEAAKILAPKLEISPELAALQMSGSQWLDLTTARAYFGSGDGPGKLIEVLHDLSEFLHQIKTIPHVPDRAAIREFVNGEFLPKPTKN</sequence>
<evidence type="ECO:0000256" key="3">
    <source>
        <dbReference type="ARBA" id="ARBA00022729"/>
    </source>
</evidence>
<dbReference type="Proteomes" id="UP000236394">
    <property type="component" value="Unassembled WGS sequence"/>
</dbReference>
<dbReference type="Gene3D" id="3.40.190.10">
    <property type="entry name" value="Periplasmic binding protein-like II"/>
    <property type="match status" value="2"/>
</dbReference>
<dbReference type="GO" id="GO:0042918">
    <property type="term" value="P:alkanesulfonate transmembrane transport"/>
    <property type="evidence" value="ECO:0007669"/>
    <property type="project" value="TreeGrafter"/>
</dbReference>
<organism evidence="6 7">
    <name type="scientific">Mageeibacillus indolicus</name>
    <dbReference type="NCBI Taxonomy" id="884684"/>
    <lineage>
        <taxon>Bacteria</taxon>
        <taxon>Bacillati</taxon>
        <taxon>Bacillota</taxon>
        <taxon>Clostridia</taxon>
        <taxon>Eubacteriales</taxon>
        <taxon>Oscillospiraceae</taxon>
        <taxon>Mageeibacillus</taxon>
    </lineage>
</organism>
<feature type="transmembrane region" description="Helical" evidence="4">
    <location>
        <begin position="12"/>
        <end position="33"/>
    </location>
</feature>
<dbReference type="Pfam" id="PF09084">
    <property type="entry name" value="NMT1"/>
    <property type="match status" value="1"/>
</dbReference>
<comment type="caution">
    <text evidence="6">The sequence shown here is derived from an EMBL/GenBank/DDBJ whole genome shotgun (WGS) entry which is preliminary data.</text>
</comment>
<keyword evidence="3" id="KW-0732">Signal</keyword>
<dbReference type="PANTHER" id="PTHR30024">
    <property type="entry name" value="ALIPHATIC SULFONATES-BINDING PROTEIN-RELATED"/>
    <property type="match status" value="1"/>
</dbReference>
<evidence type="ECO:0000256" key="1">
    <source>
        <dbReference type="ARBA" id="ARBA00004418"/>
    </source>
</evidence>
<evidence type="ECO:0000256" key="2">
    <source>
        <dbReference type="ARBA" id="ARBA00010742"/>
    </source>
</evidence>
<comment type="subcellular location">
    <subcellularLocation>
        <location evidence="1">Periplasm</location>
    </subcellularLocation>
</comment>
<dbReference type="InterPro" id="IPR015168">
    <property type="entry name" value="SsuA/THI5"/>
</dbReference>
<dbReference type="GO" id="GO:0042597">
    <property type="term" value="C:periplasmic space"/>
    <property type="evidence" value="ECO:0007669"/>
    <property type="project" value="UniProtKB-SubCell"/>
</dbReference>